<organism evidence="1 2">
    <name type="scientific">Trinickia fusca</name>
    <dbReference type="NCBI Taxonomy" id="2419777"/>
    <lineage>
        <taxon>Bacteria</taxon>
        <taxon>Pseudomonadati</taxon>
        <taxon>Pseudomonadota</taxon>
        <taxon>Betaproteobacteria</taxon>
        <taxon>Burkholderiales</taxon>
        <taxon>Burkholderiaceae</taxon>
        <taxon>Trinickia</taxon>
    </lineage>
</organism>
<gene>
    <name evidence="1" type="ORF">D7S89_25755</name>
</gene>
<dbReference type="OrthoDB" id="9989650at2"/>
<accession>A0A494WY96</accession>
<comment type="caution">
    <text evidence="1">The sequence shown here is derived from an EMBL/GenBank/DDBJ whole genome shotgun (WGS) entry which is preliminary data.</text>
</comment>
<dbReference type="Proteomes" id="UP000280434">
    <property type="component" value="Unassembled WGS sequence"/>
</dbReference>
<dbReference type="EMBL" id="RBZV01000019">
    <property type="protein sequence ID" value="RKP43518.1"/>
    <property type="molecule type" value="Genomic_DNA"/>
</dbReference>
<reference evidence="1 2" key="1">
    <citation type="submission" date="2018-10" db="EMBL/GenBank/DDBJ databases">
        <title>Paraburkholderia sp. 7MK8-2, isolated from soil.</title>
        <authorList>
            <person name="Gao Z.-H."/>
            <person name="Qiu L.-H."/>
        </authorList>
    </citation>
    <scope>NUCLEOTIDE SEQUENCE [LARGE SCALE GENOMIC DNA]</scope>
    <source>
        <strain evidence="1 2">7MK8-2</strain>
    </source>
</reference>
<sequence>MSFKQSVGVGAAGGLNLPDGSKAKAVWDALSKFLVPQPSTASTTNANTAQASNAATASTPTIDQATQFITELNALYSKLGGDGRLDYPGGQVTFVSGNSAGVTLDRKFEVPVVIGYRGIPITLDALDADSNDPVHLAFAKGQPPAVTPTASASLPTSYKKAVGSTTVSSK</sequence>
<name>A0A494WY96_9BURK</name>
<evidence type="ECO:0000313" key="1">
    <source>
        <dbReference type="EMBL" id="RKP43518.1"/>
    </source>
</evidence>
<protein>
    <submittedName>
        <fullName evidence="1">Uncharacterized protein</fullName>
    </submittedName>
</protein>
<evidence type="ECO:0000313" key="2">
    <source>
        <dbReference type="Proteomes" id="UP000280434"/>
    </source>
</evidence>
<keyword evidence="2" id="KW-1185">Reference proteome</keyword>
<proteinExistence type="predicted"/>
<dbReference type="RefSeq" id="WP_121281705.1">
    <property type="nucleotide sequence ID" value="NZ_RBZV01000019.1"/>
</dbReference>
<dbReference type="AlphaFoldDB" id="A0A494WY96"/>